<dbReference type="RefSeq" id="WP_373869613.1">
    <property type="nucleotide sequence ID" value="NZ_BOOV01000006.1"/>
</dbReference>
<dbReference type="EMBL" id="JACHND010000001">
    <property type="protein sequence ID" value="MBB4705240.1"/>
    <property type="molecule type" value="Genomic_DNA"/>
</dbReference>
<gene>
    <name evidence="2" type="ORF">BJ982_006784</name>
</gene>
<dbReference type="InterPro" id="IPR021214">
    <property type="entry name" value="DUF2568"/>
</dbReference>
<sequence length="112" mass="11492">MAKGTNMGLMFVLELAVYLAVGYWGFTLGAAWPVRILAGVGGPVAFAVVWGLLGSPKARVPLRGASRALLEVLWFSGGVMATAAAGLTTAALVFAAAFAVNAALRVAWKQVA</sequence>
<name>A0A7W7DE75_9ACTN</name>
<evidence type="ECO:0000313" key="3">
    <source>
        <dbReference type="Proteomes" id="UP000542210"/>
    </source>
</evidence>
<keyword evidence="1" id="KW-1133">Transmembrane helix</keyword>
<evidence type="ECO:0000313" key="2">
    <source>
        <dbReference type="EMBL" id="MBB4705240.1"/>
    </source>
</evidence>
<dbReference type="Proteomes" id="UP000542210">
    <property type="component" value="Unassembled WGS sequence"/>
</dbReference>
<accession>A0A7W7DE75</accession>
<proteinExistence type="predicted"/>
<feature type="transmembrane region" description="Helical" evidence="1">
    <location>
        <begin position="32"/>
        <end position="53"/>
    </location>
</feature>
<protein>
    <recommendedName>
        <fullName evidence="4">DUF2568 domain-containing protein</fullName>
    </recommendedName>
</protein>
<keyword evidence="1" id="KW-0812">Transmembrane</keyword>
<evidence type="ECO:0008006" key="4">
    <source>
        <dbReference type="Google" id="ProtNLM"/>
    </source>
</evidence>
<feature type="transmembrane region" description="Helical" evidence="1">
    <location>
        <begin position="7"/>
        <end position="26"/>
    </location>
</feature>
<keyword evidence="3" id="KW-1185">Reference proteome</keyword>
<reference evidence="2 3" key="1">
    <citation type="submission" date="2020-08" db="EMBL/GenBank/DDBJ databases">
        <title>Sequencing the genomes of 1000 actinobacteria strains.</title>
        <authorList>
            <person name="Klenk H.-P."/>
        </authorList>
    </citation>
    <scope>NUCLEOTIDE SEQUENCE [LARGE SCALE GENOMIC DNA]</scope>
    <source>
        <strain evidence="2 3">DSM 45784</strain>
    </source>
</reference>
<dbReference type="Pfam" id="PF10823">
    <property type="entry name" value="DUF2568"/>
    <property type="match status" value="1"/>
</dbReference>
<evidence type="ECO:0000256" key="1">
    <source>
        <dbReference type="SAM" id="Phobius"/>
    </source>
</evidence>
<keyword evidence="1" id="KW-0472">Membrane</keyword>
<feature type="transmembrane region" description="Helical" evidence="1">
    <location>
        <begin position="73"/>
        <end position="100"/>
    </location>
</feature>
<comment type="caution">
    <text evidence="2">The sequence shown here is derived from an EMBL/GenBank/DDBJ whole genome shotgun (WGS) entry which is preliminary data.</text>
</comment>
<dbReference type="AlphaFoldDB" id="A0A7W7DE75"/>
<organism evidence="2 3">
    <name type="scientific">Sphaerisporangium siamense</name>
    <dbReference type="NCBI Taxonomy" id="795645"/>
    <lineage>
        <taxon>Bacteria</taxon>
        <taxon>Bacillati</taxon>
        <taxon>Actinomycetota</taxon>
        <taxon>Actinomycetes</taxon>
        <taxon>Streptosporangiales</taxon>
        <taxon>Streptosporangiaceae</taxon>
        <taxon>Sphaerisporangium</taxon>
    </lineage>
</organism>